<name>A0A401QAP5_SCYTO</name>
<dbReference type="GO" id="GO:0009982">
    <property type="term" value="F:pseudouridine synthase activity"/>
    <property type="evidence" value="ECO:0007669"/>
    <property type="project" value="InterPro"/>
</dbReference>
<dbReference type="Proteomes" id="UP000288216">
    <property type="component" value="Unassembled WGS sequence"/>
</dbReference>
<dbReference type="InterPro" id="IPR002501">
    <property type="entry name" value="PsdUridine_synth_N"/>
</dbReference>
<dbReference type="InterPro" id="IPR020103">
    <property type="entry name" value="PsdUridine_synth_cat_dom_sf"/>
</dbReference>
<dbReference type="PANTHER" id="PTHR13195:SF0">
    <property type="entry name" value="PSEUDOURIDYLATE SYNTHASE TRUB2, MITOCHONDRIAL"/>
    <property type="match status" value="1"/>
</dbReference>
<dbReference type="EMBL" id="BFAA01019461">
    <property type="protein sequence ID" value="GCB82432.1"/>
    <property type="molecule type" value="Genomic_DNA"/>
</dbReference>
<dbReference type="STRING" id="75743.A0A401QAP5"/>
<comment type="caution">
    <text evidence="3">The sequence shown here is derived from an EMBL/GenBank/DDBJ whole genome shotgun (WGS) entry which is preliminary data.</text>
</comment>
<evidence type="ECO:0000256" key="1">
    <source>
        <dbReference type="ARBA" id="ARBA00008999"/>
    </source>
</evidence>
<dbReference type="Gene3D" id="3.30.2350.10">
    <property type="entry name" value="Pseudouridine synthase"/>
    <property type="match status" value="2"/>
</dbReference>
<evidence type="ECO:0000259" key="2">
    <source>
        <dbReference type="Pfam" id="PF01509"/>
    </source>
</evidence>
<gene>
    <name evidence="3" type="ORF">scyTo_0021608</name>
</gene>
<feature type="non-terminal residue" evidence="3">
    <location>
        <position position="171"/>
    </location>
</feature>
<proteinExistence type="inferred from homology"/>
<dbReference type="OMA" id="GCITINF"/>
<protein>
    <recommendedName>
        <fullName evidence="2">Pseudouridine synthase II N-terminal domain-containing protein</fullName>
    </recommendedName>
</protein>
<organism evidence="3 4">
    <name type="scientific">Scyliorhinus torazame</name>
    <name type="common">Cloudy catshark</name>
    <name type="synonym">Catulus torazame</name>
    <dbReference type="NCBI Taxonomy" id="75743"/>
    <lineage>
        <taxon>Eukaryota</taxon>
        <taxon>Metazoa</taxon>
        <taxon>Chordata</taxon>
        <taxon>Craniata</taxon>
        <taxon>Vertebrata</taxon>
        <taxon>Chondrichthyes</taxon>
        <taxon>Elasmobranchii</taxon>
        <taxon>Galeomorphii</taxon>
        <taxon>Galeoidea</taxon>
        <taxon>Carcharhiniformes</taxon>
        <taxon>Scyliorhinidae</taxon>
        <taxon>Scyliorhinus</taxon>
    </lineage>
</organism>
<dbReference type="GO" id="GO:0001522">
    <property type="term" value="P:pseudouridine synthesis"/>
    <property type="evidence" value="ECO:0007669"/>
    <property type="project" value="InterPro"/>
</dbReference>
<dbReference type="InterPro" id="IPR039048">
    <property type="entry name" value="Trub2"/>
</dbReference>
<comment type="similarity">
    <text evidence="1">Belongs to the pseudouridine synthase TruB family.</text>
</comment>
<feature type="domain" description="Pseudouridine synthase II N-terminal" evidence="2">
    <location>
        <begin position="93"/>
        <end position="167"/>
    </location>
</feature>
<dbReference type="PANTHER" id="PTHR13195">
    <property type="entry name" value="PSEUDOURIDINE SYNTHASE-RELATED"/>
    <property type="match status" value="1"/>
</dbReference>
<reference evidence="3 4" key="1">
    <citation type="journal article" date="2018" name="Nat. Ecol. Evol.">
        <title>Shark genomes provide insights into elasmobranch evolution and the origin of vertebrates.</title>
        <authorList>
            <person name="Hara Y"/>
            <person name="Yamaguchi K"/>
            <person name="Onimaru K"/>
            <person name="Kadota M"/>
            <person name="Koyanagi M"/>
            <person name="Keeley SD"/>
            <person name="Tatsumi K"/>
            <person name="Tanaka K"/>
            <person name="Motone F"/>
            <person name="Kageyama Y"/>
            <person name="Nozu R"/>
            <person name="Adachi N"/>
            <person name="Nishimura O"/>
            <person name="Nakagawa R"/>
            <person name="Tanegashima C"/>
            <person name="Kiyatake I"/>
            <person name="Matsumoto R"/>
            <person name="Murakumo K"/>
            <person name="Nishida K"/>
            <person name="Terakita A"/>
            <person name="Kuratani S"/>
            <person name="Sato K"/>
            <person name="Hyodo S Kuraku.S."/>
        </authorList>
    </citation>
    <scope>NUCLEOTIDE SEQUENCE [LARGE SCALE GENOMIC DNA]</scope>
</reference>
<sequence>MVVCLQADKMVRLKWPLFQTLRGVFAVYKPPGIHWKRLRDTVETKLLKVKGPKFVGLKVGAGHRLDLRSSGVLVLGVGNGNQQLVHLHDRHLTKARPDHITLERLERIIAVIQGIHQRALLTYSGIDLKSQEAYELASRGLLRPMHKSPPIITAIRCVHFSPPNFTLGQHK</sequence>
<accession>A0A401QAP5</accession>
<dbReference type="GO" id="GO:0006396">
    <property type="term" value="P:RNA processing"/>
    <property type="evidence" value="ECO:0007669"/>
    <property type="project" value="InterPro"/>
</dbReference>
<evidence type="ECO:0000313" key="4">
    <source>
        <dbReference type="Proteomes" id="UP000288216"/>
    </source>
</evidence>
<evidence type="ECO:0000313" key="3">
    <source>
        <dbReference type="EMBL" id="GCB82432.1"/>
    </source>
</evidence>
<dbReference type="OrthoDB" id="9995526at2759"/>
<dbReference type="AlphaFoldDB" id="A0A401QAP5"/>
<keyword evidence="4" id="KW-1185">Reference proteome</keyword>
<dbReference type="SUPFAM" id="SSF55120">
    <property type="entry name" value="Pseudouridine synthase"/>
    <property type="match status" value="1"/>
</dbReference>
<dbReference type="GO" id="GO:0003723">
    <property type="term" value="F:RNA binding"/>
    <property type="evidence" value="ECO:0007669"/>
    <property type="project" value="InterPro"/>
</dbReference>
<dbReference type="Pfam" id="PF01509">
    <property type="entry name" value="TruB_N"/>
    <property type="match status" value="1"/>
</dbReference>